<sequence length="94" mass="11391">MDWYDYMIKASEQSRFNASHWFRYLRKVIFEDHSYLTEEDVEKLLASKELTDFQKVSLKYAIQKHTPTHEYVVSLNKPAKLTNVQKMMEKYRHG</sequence>
<dbReference type="AlphaFoldDB" id="A0A0Z8LNM2"/>
<evidence type="ECO:0000313" key="1">
    <source>
        <dbReference type="EMBL" id="CYV94033.1"/>
    </source>
</evidence>
<reference evidence="1 3" key="1">
    <citation type="submission" date="2016-02" db="EMBL/GenBank/DDBJ databases">
        <authorList>
            <consortium name="Pathogen Informatics"/>
        </authorList>
    </citation>
    <scope>NUCLEOTIDE SEQUENCE [LARGE SCALE GENOMIC DNA]</scope>
    <source>
        <strain evidence="1 3">LSS95</strain>
    </source>
</reference>
<gene>
    <name evidence="1" type="ORF">ERS132457_01389</name>
    <name evidence="2" type="ORF">FH692_10830</name>
</gene>
<organism evidence="1 3">
    <name type="scientific">Streptococcus suis</name>
    <dbReference type="NCBI Taxonomy" id="1307"/>
    <lineage>
        <taxon>Bacteria</taxon>
        <taxon>Bacillati</taxon>
        <taxon>Bacillota</taxon>
        <taxon>Bacilli</taxon>
        <taxon>Lactobacillales</taxon>
        <taxon>Streptococcaceae</taxon>
        <taxon>Streptococcus</taxon>
    </lineage>
</organism>
<dbReference type="EMBL" id="FIIR01000015">
    <property type="protein sequence ID" value="CYV94033.1"/>
    <property type="molecule type" value="Genomic_DNA"/>
</dbReference>
<evidence type="ECO:0000313" key="2">
    <source>
        <dbReference type="EMBL" id="TQE86217.1"/>
    </source>
</evidence>
<dbReference type="RefSeq" id="WP_024383152.1">
    <property type="nucleotide sequence ID" value="NZ_CEEK01000101.1"/>
</dbReference>
<evidence type="ECO:0000313" key="4">
    <source>
        <dbReference type="Proteomes" id="UP000315224"/>
    </source>
</evidence>
<dbReference type="EMBL" id="VIEK01000028">
    <property type="protein sequence ID" value="TQE86217.1"/>
    <property type="molecule type" value="Genomic_DNA"/>
</dbReference>
<reference evidence="2 4" key="2">
    <citation type="submission" date="2019-06" db="EMBL/GenBank/DDBJ databases">
        <title>Comprehensive assessment of Oxford Nanopore MinION sequencing for bacterial characterization and routine diagnosis.</title>
        <authorList>
            <person name="Tan S."/>
            <person name="Dvorak C.M.T."/>
            <person name="Gebhart C."/>
            <person name="Estrada A."/>
            <person name="Marthaler D.G."/>
            <person name="Murtaugh M.P."/>
        </authorList>
    </citation>
    <scope>NUCLEOTIDE SEQUENCE [LARGE SCALE GENOMIC DNA]</scope>
    <source>
        <strain evidence="2 4">2017UMN1435.21</strain>
    </source>
</reference>
<accession>A0A0Z8LNM2</accession>
<name>A0A0Z8LNM2_STRSU</name>
<dbReference type="Proteomes" id="UP000069831">
    <property type="component" value="Unassembled WGS sequence"/>
</dbReference>
<proteinExistence type="predicted"/>
<dbReference type="Proteomes" id="UP000315224">
    <property type="component" value="Unassembled WGS sequence"/>
</dbReference>
<protein>
    <submittedName>
        <fullName evidence="1">Uncharacterized protein</fullName>
    </submittedName>
</protein>
<evidence type="ECO:0000313" key="3">
    <source>
        <dbReference type="Proteomes" id="UP000069831"/>
    </source>
</evidence>